<dbReference type="Proteomes" id="UP000054563">
    <property type="component" value="Unassembled WGS sequence"/>
</dbReference>
<dbReference type="AlphaFoldDB" id="A0A0J8RCS2"/>
<sequence>MEYGNAFDHMEYTVYFEQALLRLYQPAYMEYCSSIFRTTPHTTRLPSRRHAVTTVTQSRHLVPSRKNRPSRQAPQFPRTFFRHEAHLVEEESSRRHQRKSTATQATTRAQSSPQLSANIGFRQGRHADSPNLPLPVPPTLSSRFFLLSIPLYPSQPGETFTVLEAVSLLGPTWGVLEPLCEIFAITEPFLSLRAGRLRVPEHPTESDNKKGGLKEVTLPGYVPTPFQSASVSCALHSSAQSEGRRLPRFLSERGFWGVSNHVEAEGNSSRRTISTEQAMEGRDRDSDLTDGQEDESPFSSPAESPLEHNETDAMFPSTTQPPSLRTVSPQTMTPSSTPLGQINAARRALPRFLQPANRALGGLAAKRGLKQTMKLSDAGGTRPAFRAPTSLPEGVTGPHSKAHFAQTQSGFNKYSEIIDTKAGTIRFKDKAVIHGGGIDFTGGHSFSISLDEVETLDELGKGNYGTVYKVRHCRPRLRRPGLGLRGSMAPHSVHQAENAPNSEDGETDQLSNVVMAMKEIRLELDKSKFTAIIMELDILHRCVSPFIIDFYGAFFQEGAVYICVEYMDGGSMEKLYGDGVPENI</sequence>
<dbReference type="Pfam" id="PF00069">
    <property type="entry name" value="Pkinase"/>
    <property type="match status" value="1"/>
</dbReference>
<accession>A0A0J8RCS2</accession>
<evidence type="ECO:0000256" key="3">
    <source>
        <dbReference type="ARBA" id="ARBA00022777"/>
    </source>
</evidence>
<evidence type="ECO:0000256" key="7">
    <source>
        <dbReference type="SAM" id="MobiDB-lite"/>
    </source>
</evidence>
<feature type="region of interest" description="Disordered" evidence="7">
    <location>
        <begin position="376"/>
        <end position="401"/>
    </location>
</feature>
<feature type="region of interest" description="Disordered" evidence="7">
    <location>
        <begin position="264"/>
        <end position="337"/>
    </location>
</feature>
<organism evidence="9 10">
    <name type="scientific">Coccidioides immitis H538.4</name>
    <dbReference type="NCBI Taxonomy" id="396776"/>
    <lineage>
        <taxon>Eukaryota</taxon>
        <taxon>Fungi</taxon>
        <taxon>Dikarya</taxon>
        <taxon>Ascomycota</taxon>
        <taxon>Pezizomycotina</taxon>
        <taxon>Eurotiomycetes</taxon>
        <taxon>Eurotiomycetidae</taxon>
        <taxon>Onygenales</taxon>
        <taxon>Onygenaceae</taxon>
        <taxon>Coccidioides</taxon>
    </lineage>
</organism>
<evidence type="ECO:0000256" key="1">
    <source>
        <dbReference type="ARBA" id="ARBA00022679"/>
    </source>
</evidence>
<evidence type="ECO:0000256" key="6">
    <source>
        <dbReference type="ARBA" id="ARBA00038999"/>
    </source>
</evidence>
<proteinExistence type="inferred from homology"/>
<dbReference type="eggNOG" id="KOG0581">
    <property type="taxonomic scope" value="Eukaryota"/>
</dbReference>
<dbReference type="PANTHER" id="PTHR48013">
    <property type="entry name" value="DUAL SPECIFICITY MITOGEN-ACTIVATED PROTEIN KINASE KINASE 5-RELATED"/>
    <property type="match status" value="1"/>
</dbReference>
<comment type="similarity">
    <text evidence="5">Belongs to the protein kinase superfamily. STE Ser/Thr protein kinase family. MAP kinase kinase subfamily.</text>
</comment>
<dbReference type="EMBL" id="DS016981">
    <property type="protein sequence ID" value="KMU82326.1"/>
    <property type="molecule type" value="Genomic_DNA"/>
</dbReference>
<feature type="compositionally biased region" description="Low complexity" evidence="7">
    <location>
        <begin position="100"/>
        <end position="112"/>
    </location>
</feature>
<dbReference type="InterPro" id="IPR000719">
    <property type="entry name" value="Prot_kinase_dom"/>
</dbReference>
<gene>
    <name evidence="9" type="ORF">CIHG_00110</name>
</gene>
<evidence type="ECO:0000313" key="9">
    <source>
        <dbReference type="EMBL" id="KMU82326.1"/>
    </source>
</evidence>
<dbReference type="SUPFAM" id="SSF56112">
    <property type="entry name" value="Protein kinase-like (PK-like)"/>
    <property type="match status" value="1"/>
</dbReference>
<dbReference type="EC" id="2.7.12.2" evidence="6"/>
<feature type="compositionally biased region" description="Polar residues" evidence="7">
    <location>
        <begin position="266"/>
        <end position="277"/>
    </location>
</feature>
<keyword evidence="2" id="KW-0547">Nucleotide-binding</keyword>
<dbReference type="PROSITE" id="PS50011">
    <property type="entry name" value="PROTEIN_KINASE_DOM"/>
    <property type="match status" value="1"/>
</dbReference>
<keyword evidence="1" id="KW-0808">Transferase</keyword>
<dbReference type="STRING" id="396776.A0A0J8RCS2"/>
<feature type="region of interest" description="Disordered" evidence="7">
    <location>
        <begin position="88"/>
        <end position="113"/>
    </location>
</feature>
<dbReference type="InterPro" id="IPR011009">
    <property type="entry name" value="Kinase-like_dom_sf"/>
</dbReference>
<dbReference type="Gene3D" id="3.30.200.20">
    <property type="entry name" value="Phosphorylase Kinase, domain 1"/>
    <property type="match status" value="2"/>
</dbReference>
<dbReference type="VEuPathDB" id="FungiDB:CIHG_00110"/>
<feature type="domain" description="Protein kinase" evidence="8">
    <location>
        <begin position="453"/>
        <end position="584"/>
    </location>
</feature>
<dbReference type="OrthoDB" id="10252354at2759"/>
<evidence type="ECO:0000313" key="10">
    <source>
        <dbReference type="Proteomes" id="UP000054563"/>
    </source>
</evidence>
<dbReference type="GO" id="GO:0004708">
    <property type="term" value="F:MAP kinase kinase activity"/>
    <property type="evidence" value="ECO:0007669"/>
    <property type="project" value="UniProtKB-EC"/>
</dbReference>
<evidence type="ECO:0000256" key="4">
    <source>
        <dbReference type="ARBA" id="ARBA00022840"/>
    </source>
</evidence>
<protein>
    <recommendedName>
        <fullName evidence="6">mitogen-activated protein kinase kinase</fullName>
        <ecNumber evidence="6">2.7.12.2</ecNumber>
    </recommendedName>
</protein>
<evidence type="ECO:0000256" key="5">
    <source>
        <dbReference type="ARBA" id="ARBA00038035"/>
    </source>
</evidence>
<dbReference type="GO" id="GO:0071474">
    <property type="term" value="P:cellular hyperosmotic response"/>
    <property type="evidence" value="ECO:0007669"/>
    <property type="project" value="TreeGrafter"/>
</dbReference>
<reference evidence="10" key="1">
    <citation type="journal article" date="2010" name="Genome Res.">
        <title>Population genomic sequencing of Coccidioides fungi reveals recent hybridization and transposon control.</title>
        <authorList>
            <person name="Neafsey D.E."/>
            <person name="Barker B.M."/>
            <person name="Sharpton T.J."/>
            <person name="Stajich J.E."/>
            <person name="Park D.J."/>
            <person name="Whiston E."/>
            <person name="Hung C.-Y."/>
            <person name="McMahan C."/>
            <person name="White J."/>
            <person name="Sykes S."/>
            <person name="Heiman D."/>
            <person name="Young S."/>
            <person name="Zeng Q."/>
            <person name="Abouelleil A."/>
            <person name="Aftuck L."/>
            <person name="Bessette D."/>
            <person name="Brown A."/>
            <person name="FitzGerald M."/>
            <person name="Lui A."/>
            <person name="Macdonald J.P."/>
            <person name="Priest M."/>
            <person name="Orbach M.J."/>
            <person name="Galgiani J.N."/>
            <person name="Kirkland T.N."/>
            <person name="Cole G.T."/>
            <person name="Birren B.W."/>
            <person name="Henn M.R."/>
            <person name="Taylor J.W."/>
            <person name="Rounsley S.D."/>
        </authorList>
    </citation>
    <scope>NUCLEOTIDE SEQUENCE [LARGE SCALE GENOMIC DNA]</scope>
    <source>
        <strain evidence="10">H538.4</strain>
    </source>
</reference>
<evidence type="ECO:0000256" key="2">
    <source>
        <dbReference type="ARBA" id="ARBA00022741"/>
    </source>
</evidence>
<evidence type="ECO:0000259" key="8">
    <source>
        <dbReference type="PROSITE" id="PS50011"/>
    </source>
</evidence>
<keyword evidence="4" id="KW-0067">ATP-binding</keyword>
<name>A0A0J8RCS2_COCIT</name>
<dbReference type="PANTHER" id="PTHR48013:SF25">
    <property type="entry name" value="MAP KINASE KINASE PBS2"/>
    <property type="match status" value="1"/>
</dbReference>
<keyword evidence="3 9" id="KW-0418">Kinase</keyword>
<dbReference type="GO" id="GO:0005524">
    <property type="term" value="F:ATP binding"/>
    <property type="evidence" value="ECO:0007669"/>
    <property type="project" value="UniProtKB-KW"/>
</dbReference>
<feature type="compositionally biased region" description="Polar residues" evidence="7">
    <location>
        <begin position="316"/>
        <end position="337"/>
    </location>
</feature>